<dbReference type="InterPro" id="IPR011010">
    <property type="entry name" value="DNA_brk_join_enz"/>
</dbReference>
<keyword evidence="7" id="KW-1185">Reference proteome</keyword>
<dbReference type="HOGENOM" id="CLU_1561643_0_0_5"/>
<accession>W0AEL5</accession>
<keyword evidence="2" id="KW-0229">DNA integration</keyword>
<dbReference type="PANTHER" id="PTHR30349:SF41">
    <property type="entry name" value="INTEGRASE_RECOMBINASE PROTEIN MJ0367-RELATED"/>
    <property type="match status" value="1"/>
</dbReference>
<dbReference type="PATRIC" id="fig|1123269.5.peg.2323"/>
<evidence type="ECO:0000256" key="1">
    <source>
        <dbReference type="ARBA" id="ARBA00008857"/>
    </source>
</evidence>
<dbReference type="SUPFAM" id="SSF56349">
    <property type="entry name" value="DNA breaking-rejoining enzymes"/>
    <property type="match status" value="1"/>
</dbReference>
<keyword evidence="4" id="KW-0233">DNA recombination</keyword>
<feature type="domain" description="Tyr recombinase" evidence="5">
    <location>
        <begin position="1"/>
        <end position="176"/>
    </location>
</feature>
<gene>
    <name evidence="6" type="ORF">NX02_11970</name>
</gene>
<dbReference type="Gene3D" id="1.10.443.10">
    <property type="entry name" value="Intergrase catalytic core"/>
    <property type="match status" value="1"/>
</dbReference>
<evidence type="ECO:0000256" key="3">
    <source>
        <dbReference type="ARBA" id="ARBA00023125"/>
    </source>
</evidence>
<comment type="similarity">
    <text evidence="1">Belongs to the 'phage' integrase family.</text>
</comment>
<dbReference type="InterPro" id="IPR050090">
    <property type="entry name" value="Tyrosine_recombinase_XerCD"/>
</dbReference>
<protein>
    <recommendedName>
        <fullName evidence="5">Tyr recombinase domain-containing protein</fullName>
    </recommendedName>
</protein>
<evidence type="ECO:0000259" key="5">
    <source>
        <dbReference type="PROSITE" id="PS51898"/>
    </source>
</evidence>
<evidence type="ECO:0000313" key="6">
    <source>
        <dbReference type="EMBL" id="AHE54100.1"/>
    </source>
</evidence>
<dbReference type="GO" id="GO:0006310">
    <property type="term" value="P:DNA recombination"/>
    <property type="evidence" value="ECO:0007669"/>
    <property type="project" value="UniProtKB-KW"/>
</dbReference>
<dbReference type="Proteomes" id="UP000018851">
    <property type="component" value="Chromosome"/>
</dbReference>
<evidence type="ECO:0000256" key="2">
    <source>
        <dbReference type="ARBA" id="ARBA00022908"/>
    </source>
</evidence>
<keyword evidence="3" id="KW-0238">DNA-binding</keyword>
<dbReference type="PANTHER" id="PTHR30349">
    <property type="entry name" value="PHAGE INTEGRASE-RELATED"/>
    <property type="match status" value="1"/>
</dbReference>
<dbReference type="GO" id="GO:0003677">
    <property type="term" value="F:DNA binding"/>
    <property type="evidence" value="ECO:0007669"/>
    <property type="project" value="UniProtKB-KW"/>
</dbReference>
<organism evidence="6 7">
    <name type="scientific">Sphingomonas sanxanigenens DSM 19645 = NX02</name>
    <dbReference type="NCBI Taxonomy" id="1123269"/>
    <lineage>
        <taxon>Bacteria</taxon>
        <taxon>Pseudomonadati</taxon>
        <taxon>Pseudomonadota</taxon>
        <taxon>Alphaproteobacteria</taxon>
        <taxon>Sphingomonadales</taxon>
        <taxon>Sphingomonadaceae</taxon>
        <taxon>Sphingomonas</taxon>
    </lineage>
</organism>
<dbReference type="KEGG" id="ssan:NX02_11970"/>
<evidence type="ECO:0000256" key="4">
    <source>
        <dbReference type="ARBA" id="ARBA00023172"/>
    </source>
</evidence>
<dbReference type="STRING" id="1123269.NX02_11970"/>
<dbReference type="InterPro" id="IPR013762">
    <property type="entry name" value="Integrase-like_cat_sf"/>
</dbReference>
<dbReference type="Pfam" id="PF00589">
    <property type="entry name" value="Phage_integrase"/>
    <property type="match status" value="1"/>
</dbReference>
<dbReference type="EMBL" id="CP006644">
    <property type="protein sequence ID" value="AHE54100.1"/>
    <property type="molecule type" value="Genomic_DNA"/>
</dbReference>
<proteinExistence type="inferred from homology"/>
<dbReference type="AlphaFoldDB" id="W0AEL5"/>
<dbReference type="eggNOG" id="COG0582">
    <property type="taxonomic scope" value="Bacteria"/>
</dbReference>
<sequence length="192" mass="22026">MSIYTMLLLAYCAGLRRGELARLDLGDVNPGDGTITVRQTKFFKTRILPLPDSVMMELRAYIAARRQVGASQDPHSALFWHVQGRSRYTPEMITWLLTDVVRRAGLKPLQGQFGPRVHDLRHSMVVNRILEWYRLGINPQERLPFLATYLGHRDINSTLVYITVTQDLLHLANERFRAVGAPCLNLEREVRS</sequence>
<evidence type="ECO:0000313" key="7">
    <source>
        <dbReference type="Proteomes" id="UP000018851"/>
    </source>
</evidence>
<name>W0AEL5_9SPHN</name>
<dbReference type="InterPro" id="IPR002104">
    <property type="entry name" value="Integrase_catalytic"/>
</dbReference>
<reference evidence="6 7" key="1">
    <citation type="submission" date="2013-07" db="EMBL/GenBank/DDBJ databases">
        <title>Completed genome of Sphingomonas sanxanigenens NX02.</title>
        <authorList>
            <person name="Ma T."/>
            <person name="Huang H."/>
            <person name="Wu M."/>
            <person name="Li X."/>
            <person name="Li G."/>
        </authorList>
    </citation>
    <scope>NUCLEOTIDE SEQUENCE [LARGE SCALE GENOMIC DNA]</scope>
    <source>
        <strain evidence="6 7">NX02</strain>
    </source>
</reference>
<dbReference type="PROSITE" id="PS51898">
    <property type="entry name" value="TYR_RECOMBINASE"/>
    <property type="match status" value="1"/>
</dbReference>
<dbReference type="GO" id="GO:0015074">
    <property type="term" value="P:DNA integration"/>
    <property type="evidence" value="ECO:0007669"/>
    <property type="project" value="UniProtKB-KW"/>
</dbReference>